<accession>A0ABF7PQ93</accession>
<dbReference type="PDB" id="9C6O">
    <property type="method" value="EM"/>
    <property type="resolution" value="2.77 A"/>
    <property type="chains" value="B=1-320"/>
</dbReference>
<reference evidence="2" key="1">
    <citation type="journal article" date="2025" name="Cell">
        <title>Multiple independent acquisitions of ACE2 usage in MERS-related coronaviruses.</title>
        <authorList>
            <person name="Ma C.B."/>
            <person name="Liu C."/>
            <person name="Park Y.J."/>
            <person name="Tang J."/>
            <person name="Chen J."/>
            <person name="Xiong Q."/>
            <person name="Lee J."/>
            <person name="Stewart C."/>
            <person name="Asarnow D."/>
            <person name="Brown J."/>
            <person name="Tortorici M.A."/>
            <person name="Yang X."/>
            <person name="Sun Y.H."/>
            <person name="Chen Y.M."/>
            <person name="Yu X."/>
            <person name="Si J.Y."/>
            <person name="Liu P."/>
            <person name="Tong F."/>
            <person name="Huang M.L."/>
            <person name="Li J."/>
            <person name="Shi Z.L."/>
            <person name="Deng Z."/>
            <person name="Veesler D."/>
            <person name="Yan H."/>
        </authorList>
    </citation>
    <scope>STRUCTURE BY ELECTRON MICROSCOPY (2.77 ANGSTROMS)</scope>
</reference>
<protein>
    <submittedName>
        <fullName evidence="2">Mow15-22 rbd</fullName>
    </submittedName>
</protein>
<dbReference type="InterPro" id="IPR018548">
    <property type="entry name" value="Spike_S1_RBD_bCoV"/>
</dbReference>
<name>A0ABF7PQ93_9BETC</name>
<dbReference type="Pfam" id="PF09408">
    <property type="entry name" value="bCoV_S1_RBD"/>
    <property type="match status" value="1"/>
</dbReference>
<dbReference type="EMDB" id="EMD-45253"/>
<dbReference type="Gene3D" id="3.30.70.1840">
    <property type="match status" value="1"/>
</dbReference>
<dbReference type="PROSITE" id="PS51921">
    <property type="entry name" value="BCOV_S1_CTD"/>
    <property type="match status" value="1"/>
</dbReference>
<evidence type="ECO:0000313" key="2">
    <source>
        <dbReference type="PDB" id="9C6O"/>
    </source>
</evidence>
<feature type="domain" description="BetaCoV S1-CTD" evidence="1">
    <location>
        <begin position="54"/>
        <end position="279"/>
    </location>
</feature>
<dbReference type="InterPro" id="IPR036326">
    <property type="entry name" value="Spike_S1_RBD_sf_bCoV"/>
</dbReference>
<proteinExistence type="evidence at protein level"/>
<keyword evidence="2" id="KW-0002">3D-structure</keyword>
<dbReference type="SUPFAM" id="SSF143587">
    <property type="entry name" value="SARS receptor-binding domain-like"/>
    <property type="match status" value="1"/>
</dbReference>
<evidence type="ECO:0000259" key="1">
    <source>
        <dbReference type="PROSITE" id="PS51921"/>
    </source>
</evidence>
<dbReference type="Gene3D" id="2.20.210.30">
    <property type="match status" value="1"/>
</dbReference>
<sequence length="320" mass="34868">MGILPSPGMPALLSLVSLLSVLLMGCVAETGTYSVSSFEAKPQGSFIESVYEGNECDFTKLFIGQVPQPYEFGRLVFTNCNYNFTKLLSYFQVNTFQCQKVTPESIATGCYSSLTVDWFAYRVEDKSDLLPGSSSDLQRFNYKPTYSNPTCLISAYTNLVPLGGVNPTNYTTLTNCYGCVDKDPANPWGDQICIPEFVTEVEPGFRPKPSCARVGLEGHISGNDTYSAIVTNGELDSTGDPIWRKGVALTKQPIDSSRADLAFFVSVQIDAQSSSVCPLGAPKLVPRGSSSGGSGLNDIFEAQKIEWHEGGSHHHHHHHH</sequence>
<organism evidence="2">
    <name type="scientific">Merbecovirus</name>
    <dbReference type="NCBI Taxonomy" id="2509494"/>
    <lineage>
        <taxon>Viruses</taxon>
        <taxon>Riboviria</taxon>
        <taxon>Orthornavirae</taxon>
        <taxon>Pisuviricota</taxon>
        <taxon>Pisoniviricetes</taxon>
        <taxon>Nidovirales</taxon>
        <taxon>Cornidovirineae</taxon>
        <taxon>Coronaviridae</taxon>
        <taxon>Orthocoronavirinae</taxon>
        <taxon>Betacoronavirus</taxon>
    </lineage>
</organism>